<feature type="compositionally biased region" description="Polar residues" evidence="1">
    <location>
        <begin position="785"/>
        <end position="806"/>
    </location>
</feature>
<feature type="region of interest" description="Disordered" evidence="1">
    <location>
        <begin position="623"/>
        <end position="651"/>
    </location>
</feature>
<proteinExistence type="predicted"/>
<dbReference type="Proteomes" id="UP001500131">
    <property type="component" value="Unassembled WGS sequence"/>
</dbReference>
<feature type="compositionally biased region" description="Basic residues" evidence="1">
    <location>
        <begin position="76"/>
        <end position="86"/>
    </location>
</feature>
<dbReference type="AlphaFoldDB" id="A0AAW3B0M6"/>
<feature type="compositionally biased region" description="Low complexity" evidence="1">
    <location>
        <begin position="840"/>
        <end position="856"/>
    </location>
</feature>
<organism evidence="2 3">
    <name type="scientific">Leishmania lindenbergi</name>
    <dbReference type="NCBI Taxonomy" id="651832"/>
    <lineage>
        <taxon>Eukaryota</taxon>
        <taxon>Discoba</taxon>
        <taxon>Euglenozoa</taxon>
        <taxon>Kinetoplastea</taxon>
        <taxon>Metakinetoplastina</taxon>
        <taxon>Trypanosomatida</taxon>
        <taxon>Trypanosomatidae</taxon>
        <taxon>Leishmaniinae</taxon>
        <taxon>Leishmania</taxon>
    </lineage>
</organism>
<comment type="caution">
    <text evidence="2">The sequence shown here is derived from an EMBL/GenBank/DDBJ whole genome shotgun (WGS) entry which is preliminary data.</text>
</comment>
<evidence type="ECO:0000313" key="3">
    <source>
        <dbReference type="Proteomes" id="UP001500131"/>
    </source>
</evidence>
<sequence length="931" mass="102975">MRSPQILVPANAENASPLTSGARLIVDVLSSGTADVATKQRGLQLRRFSVVDSSTSEQSSASHELSRSPSSAASAPRRRRGDKHRLPKELLTHAPADFTGTEIPSQHCSTAGEDAAALSPEKLDDAKGTGDSSRLLLPQSHNHVALVSRPSVGSLAPTAVVATVTESPPPSVMLQPLPHPETHKHSARRHSAAAVCQASTPRPKESRLAPAAAEVQQPQSKRQLEDGNLKGPLPGRSYTSVPQWTRHMKKRDGLYVTRARMTNPTALYDRGIKELQKISAKREAMRAKLEEAELAEATFHPSISPRVSALKRSGDIAGVDRDSSAQLRYRLHLLELPDGLADASHRYTPRLSHTSEMIVRACRERGGAELPPEERLYRDYFYRQQTIDEARLVTPPPTVVRSKRDIDVHIAELYAFEQQRQHAITAAREALLSASAGVHPRVYVDPRALVERLTKNRSLSQRRTSAAQLEKDQWPFQPQTSANARMLAHQARLRGLHRWVRYFCGSDILSLPVLSTFQGQAAHEAARLYALLWQHSPAKTEWSVKELAEAFLDGVKDNPFVAELWRRRPPVGEASVTLSELTYRPCLNPKSAIIVEKMEAEHRCGPTHDRLFLDARAKQLSQRQQELEEEQAALESKQREQQRRQRRQAAWHAQEAHRLEVYLAEKAKESCKTATAEATAAHERPHPRTATSSRRLFLPSSSSQRHRGDSASKLSSSSPRPSTVTETNTVILVPRSPTPSILGTPSAPPSEVARMRSNKTGGPTKATNSGGHSSASHPRYPSPLFQPTTTSVQAVPSPPRSASNIPLSVETWPEAEKHKLDRAAEALRDLLTDQTRPCGASQQASAASSQRSPPAATRIPPCDMKLPHNSRDKLPARTIDVVLECARLRDPRTLPSGERERLDRAQKRQLRELGRLLYSRYKSNIYSTNSA</sequence>
<keyword evidence="3" id="KW-1185">Reference proteome</keyword>
<evidence type="ECO:0000313" key="2">
    <source>
        <dbReference type="EMBL" id="KAL0515023.1"/>
    </source>
</evidence>
<accession>A0AAW3B0M6</accession>
<protein>
    <submittedName>
        <fullName evidence="2">Uncharacterized protein</fullName>
    </submittedName>
</protein>
<feature type="compositionally biased region" description="Low complexity" evidence="1">
    <location>
        <begin position="711"/>
        <end position="722"/>
    </location>
</feature>
<feature type="region of interest" description="Disordered" evidence="1">
    <location>
        <begin position="168"/>
        <end position="240"/>
    </location>
</feature>
<gene>
    <name evidence="2" type="ORF">Q4I31_000160</name>
</gene>
<feature type="region of interest" description="Disordered" evidence="1">
    <location>
        <begin position="673"/>
        <end position="807"/>
    </location>
</feature>
<name>A0AAW3B0M6_9TRYP</name>
<evidence type="ECO:0000256" key="1">
    <source>
        <dbReference type="SAM" id="MobiDB-lite"/>
    </source>
</evidence>
<feature type="compositionally biased region" description="Low complexity" evidence="1">
    <location>
        <begin position="54"/>
        <end position="75"/>
    </location>
</feature>
<feature type="compositionally biased region" description="Polar residues" evidence="1">
    <location>
        <begin position="758"/>
        <end position="776"/>
    </location>
</feature>
<dbReference type="EMBL" id="JBAMZK010000001">
    <property type="protein sequence ID" value="KAL0515023.1"/>
    <property type="molecule type" value="Genomic_DNA"/>
</dbReference>
<feature type="compositionally biased region" description="Low complexity" evidence="1">
    <location>
        <begin position="692"/>
        <end position="703"/>
    </location>
</feature>
<feature type="region of interest" description="Disordered" evidence="1">
    <location>
        <begin position="54"/>
        <end position="113"/>
    </location>
</feature>
<reference evidence="2 3" key="1">
    <citation type="submission" date="2024-02" db="EMBL/GenBank/DDBJ databases">
        <title>FIRST GENOME SEQUENCES OF Leishmania (Viannia) shawi, Leishmania (Viannia) lindenbergi AND Leishmania (Viannia) utingensis.</title>
        <authorList>
            <person name="Resadore F."/>
            <person name="Custodio M.G.F."/>
            <person name="Boite M.C."/>
            <person name="Cupolillo E."/>
            <person name="Ferreira G.E.M."/>
        </authorList>
    </citation>
    <scope>NUCLEOTIDE SEQUENCE [LARGE SCALE GENOMIC DNA]</scope>
    <source>
        <strain evidence="2 3">MHOM/BR/1966/M15733</strain>
    </source>
</reference>
<feature type="region of interest" description="Disordered" evidence="1">
    <location>
        <begin position="835"/>
        <end position="871"/>
    </location>
</feature>